<protein>
    <submittedName>
        <fullName evidence="1">Uncharacterized protein</fullName>
    </submittedName>
</protein>
<evidence type="ECO:0000313" key="2">
    <source>
        <dbReference type="Proteomes" id="UP000222564"/>
    </source>
</evidence>
<dbReference type="AlphaFoldDB" id="A0A2C6M500"/>
<sequence>MHEKSTAWAVLPLMIACGLQEPNQQYDNRNYKQEKKNAADNRQPVGRGAGFCIRHRINPFFLPIYEKSNSIVIHKDFPW</sequence>
<organism evidence="1 2">
    <name type="scientific">Desulforamulus profundi</name>
    <dbReference type="NCBI Taxonomy" id="1383067"/>
    <lineage>
        <taxon>Bacteria</taxon>
        <taxon>Bacillati</taxon>
        <taxon>Bacillota</taxon>
        <taxon>Clostridia</taxon>
        <taxon>Eubacteriales</taxon>
        <taxon>Peptococcaceae</taxon>
        <taxon>Desulforamulus</taxon>
    </lineage>
</organism>
<dbReference type="RefSeq" id="WP_099083880.1">
    <property type="nucleotide sequence ID" value="NZ_AWQQ01000098.1"/>
</dbReference>
<accession>A0A2C6M500</accession>
<reference evidence="1 2" key="1">
    <citation type="submission" date="2013-09" db="EMBL/GenBank/DDBJ databases">
        <title>Biodegradation of hydrocarbons in the deep terrestrial subsurface : characterization of a microbial consortium composed of two Desulfotomaculum species originating from a deep geological formation.</title>
        <authorList>
            <person name="Aullo T."/>
            <person name="Berlendis S."/>
            <person name="Lascourreges J.-F."/>
            <person name="Dessort D."/>
            <person name="Saint-Laurent S."/>
            <person name="Schraauwers B."/>
            <person name="Mas J."/>
            <person name="Magot M."/>
            <person name="Ranchou-Peyruse A."/>
        </authorList>
    </citation>
    <scope>NUCLEOTIDE SEQUENCE [LARGE SCALE GENOMIC DNA]</scope>
    <source>
        <strain evidence="1 2">Bs107</strain>
    </source>
</reference>
<comment type="caution">
    <text evidence="1">The sequence shown here is derived from an EMBL/GenBank/DDBJ whole genome shotgun (WGS) entry which is preliminary data.</text>
</comment>
<dbReference type="EMBL" id="AWQQ01000098">
    <property type="protein sequence ID" value="PHJ37277.1"/>
    <property type="molecule type" value="Genomic_DNA"/>
</dbReference>
<keyword evidence="2" id="KW-1185">Reference proteome</keyword>
<evidence type="ECO:0000313" key="1">
    <source>
        <dbReference type="EMBL" id="PHJ37277.1"/>
    </source>
</evidence>
<dbReference type="PROSITE" id="PS51257">
    <property type="entry name" value="PROKAR_LIPOPROTEIN"/>
    <property type="match status" value="1"/>
</dbReference>
<dbReference type="Proteomes" id="UP000222564">
    <property type="component" value="Unassembled WGS sequence"/>
</dbReference>
<name>A0A2C6M500_9FIRM</name>
<proteinExistence type="predicted"/>
<gene>
    <name evidence="1" type="ORF">P378_17190</name>
</gene>